<keyword evidence="2" id="KW-1185">Reference proteome</keyword>
<dbReference type="RefSeq" id="WP_136832023.1">
    <property type="nucleotide sequence ID" value="NZ_SWBM01000003.1"/>
</dbReference>
<dbReference type="GO" id="GO:0005829">
    <property type="term" value="C:cytosol"/>
    <property type="evidence" value="ECO:0007669"/>
    <property type="project" value="TreeGrafter"/>
</dbReference>
<reference evidence="1 2" key="1">
    <citation type="journal article" date="2011" name="J. Microbiol.">
        <title>Bacillus kyonggiensis sp. nov., isolated from soil of a lettuce field.</title>
        <authorList>
            <person name="Dong K."/>
            <person name="Lee S."/>
        </authorList>
    </citation>
    <scope>NUCLEOTIDE SEQUENCE [LARGE SCALE GENOMIC DNA]</scope>
    <source>
        <strain evidence="1 2">NB22</strain>
    </source>
</reference>
<sequence>MQEVARYGDIGPTWFNTAIKSLAILASTDELVSSNQLADELGVESSFIRKVLAKLIAENLVEGIGGRYGGYKIIADPTKTTIFNVYLALVKDSYIKEQRLIINKTDQLIAEIITEAEQQFSTVLNRYTIADIKKTITR</sequence>
<gene>
    <name evidence="1" type="ORF">FA727_14460</name>
</gene>
<dbReference type="EMBL" id="SWBM01000003">
    <property type="protein sequence ID" value="TKC16157.1"/>
    <property type="molecule type" value="Genomic_DNA"/>
</dbReference>
<organism evidence="1 2">
    <name type="scientific">Robertmurraya kyonggiensis</name>
    <dbReference type="NCBI Taxonomy" id="1037680"/>
    <lineage>
        <taxon>Bacteria</taxon>
        <taxon>Bacillati</taxon>
        <taxon>Bacillota</taxon>
        <taxon>Bacilli</taxon>
        <taxon>Bacillales</taxon>
        <taxon>Bacillaceae</taxon>
        <taxon>Robertmurraya</taxon>
    </lineage>
</organism>
<proteinExistence type="predicted"/>
<dbReference type="InterPro" id="IPR000944">
    <property type="entry name" value="Tscrpt_reg_Rrf2"/>
</dbReference>
<dbReference type="PANTHER" id="PTHR33221:SF15">
    <property type="entry name" value="HTH-TYPE TRANSCRIPTIONAL REGULATOR YWGB-RELATED"/>
    <property type="match status" value="1"/>
</dbReference>
<dbReference type="OrthoDB" id="32510at2"/>
<dbReference type="PROSITE" id="PS51197">
    <property type="entry name" value="HTH_RRF2_2"/>
    <property type="match status" value="1"/>
</dbReference>
<dbReference type="InterPro" id="IPR036390">
    <property type="entry name" value="WH_DNA-bd_sf"/>
</dbReference>
<dbReference type="GO" id="GO:0003700">
    <property type="term" value="F:DNA-binding transcription factor activity"/>
    <property type="evidence" value="ECO:0007669"/>
    <property type="project" value="TreeGrafter"/>
</dbReference>
<accession>A0A4U1D4K4</accession>
<name>A0A4U1D4K4_9BACI</name>
<dbReference type="Proteomes" id="UP000307756">
    <property type="component" value="Unassembled WGS sequence"/>
</dbReference>
<evidence type="ECO:0000313" key="1">
    <source>
        <dbReference type="EMBL" id="TKC16157.1"/>
    </source>
</evidence>
<dbReference type="SUPFAM" id="SSF46785">
    <property type="entry name" value="Winged helix' DNA-binding domain"/>
    <property type="match status" value="1"/>
</dbReference>
<dbReference type="PANTHER" id="PTHR33221">
    <property type="entry name" value="WINGED HELIX-TURN-HELIX TRANSCRIPTIONAL REGULATOR, RRF2 FAMILY"/>
    <property type="match status" value="1"/>
</dbReference>
<evidence type="ECO:0000313" key="2">
    <source>
        <dbReference type="Proteomes" id="UP000307756"/>
    </source>
</evidence>
<comment type="caution">
    <text evidence="1">The sequence shown here is derived from an EMBL/GenBank/DDBJ whole genome shotgun (WGS) entry which is preliminary data.</text>
</comment>
<dbReference type="Pfam" id="PF02082">
    <property type="entry name" value="Rrf2"/>
    <property type="match status" value="1"/>
</dbReference>
<dbReference type="InterPro" id="IPR036388">
    <property type="entry name" value="WH-like_DNA-bd_sf"/>
</dbReference>
<dbReference type="AlphaFoldDB" id="A0A4U1D4K4"/>
<dbReference type="Gene3D" id="1.10.10.10">
    <property type="entry name" value="Winged helix-like DNA-binding domain superfamily/Winged helix DNA-binding domain"/>
    <property type="match status" value="1"/>
</dbReference>
<protein>
    <submittedName>
        <fullName evidence="1">Rrf2 family transcriptional regulator</fullName>
    </submittedName>
</protein>